<name>A0A6N1VBQ0_9HYPH</name>
<proteinExistence type="predicted"/>
<keyword evidence="1" id="KW-1133">Transmembrane helix</keyword>
<dbReference type="RefSeq" id="WP_175276334.1">
    <property type="nucleotide sequence ID" value="NZ_CP054836.1"/>
</dbReference>
<dbReference type="KEGG" id="orm:HTY61_08245"/>
<keyword evidence="1" id="KW-0472">Membrane</keyword>
<dbReference type="EMBL" id="CP054836">
    <property type="protein sequence ID" value="QKV18441.1"/>
    <property type="molecule type" value="Genomic_DNA"/>
</dbReference>
<feature type="transmembrane region" description="Helical" evidence="1">
    <location>
        <begin position="6"/>
        <end position="27"/>
    </location>
</feature>
<evidence type="ECO:0000313" key="3">
    <source>
        <dbReference type="Proteomes" id="UP000509367"/>
    </source>
</evidence>
<evidence type="ECO:0000313" key="2">
    <source>
        <dbReference type="EMBL" id="QKV18441.1"/>
    </source>
</evidence>
<organism evidence="2 3">
    <name type="scientific">Oricola thermophila</name>
    <dbReference type="NCBI Taxonomy" id="2742145"/>
    <lineage>
        <taxon>Bacteria</taxon>
        <taxon>Pseudomonadati</taxon>
        <taxon>Pseudomonadota</taxon>
        <taxon>Alphaproteobacteria</taxon>
        <taxon>Hyphomicrobiales</taxon>
        <taxon>Ahrensiaceae</taxon>
        <taxon>Oricola</taxon>
    </lineage>
</organism>
<dbReference type="Proteomes" id="UP000509367">
    <property type="component" value="Chromosome"/>
</dbReference>
<reference evidence="2 3" key="1">
    <citation type="submission" date="2020-06" db="EMBL/GenBank/DDBJ databases">
        <title>Oricola thermophila sp. nov. isolated from a tidal sediments.</title>
        <authorList>
            <person name="Kwon K.K."/>
            <person name="Yang S.-H."/>
            <person name="Park M.-J."/>
        </authorList>
    </citation>
    <scope>NUCLEOTIDE SEQUENCE [LARGE SCALE GENOMIC DNA]</scope>
    <source>
        <strain evidence="2 3">MEBiC13590</strain>
    </source>
</reference>
<feature type="transmembrane region" description="Helical" evidence="1">
    <location>
        <begin position="118"/>
        <end position="139"/>
    </location>
</feature>
<protein>
    <recommendedName>
        <fullName evidence="4">DUF2269 family protein</fullName>
    </recommendedName>
</protein>
<dbReference type="AlphaFoldDB" id="A0A6N1VBQ0"/>
<keyword evidence="3" id="KW-1185">Reference proteome</keyword>
<evidence type="ECO:0000256" key="1">
    <source>
        <dbReference type="SAM" id="Phobius"/>
    </source>
</evidence>
<sequence>MIVIAKIIHFLCFTAGVGGGIAAALVGARAKGAGPDTAPVLRGIQRTLGRIGFGAVILLWLSGIYLVHAIHGGWTGLGTVFWLKIVAVAVLTAASVTGQYIALTAARRDMTAMGPRMALIGMTATLAAITALILAVIAFGSN</sequence>
<feature type="transmembrane region" description="Helical" evidence="1">
    <location>
        <begin position="82"/>
        <end position="106"/>
    </location>
</feature>
<evidence type="ECO:0008006" key="4">
    <source>
        <dbReference type="Google" id="ProtNLM"/>
    </source>
</evidence>
<keyword evidence="1" id="KW-0812">Transmembrane</keyword>
<feature type="transmembrane region" description="Helical" evidence="1">
    <location>
        <begin position="48"/>
        <end position="70"/>
    </location>
</feature>
<accession>A0A6N1VBQ0</accession>
<gene>
    <name evidence="2" type="ORF">HTY61_08245</name>
</gene>